<sequence>MTQSFDRLVERQIQKALADGQLTGLQGEGKPLPDRSGEAFTDMATAVATRIMAEAGALPEEFRIKKLLEAAKLRYREAASDAERRLAMALISDLELRYNIAVEARRRFMGH</sequence>
<dbReference type="InterPro" id="IPR018961">
    <property type="entry name" value="DnaJ_homolog_subfam-C_membr-28"/>
</dbReference>
<dbReference type="Proteomes" id="UP001597135">
    <property type="component" value="Unassembled WGS sequence"/>
</dbReference>
<dbReference type="PANTHER" id="PTHR39158">
    <property type="entry name" value="OS08G0560600 PROTEIN"/>
    <property type="match status" value="1"/>
</dbReference>
<feature type="domain" description="DnaJ homologue subfamily C member 28 conserved" evidence="1">
    <location>
        <begin position="8"/>
        <end position="72"/>
    </location>
</feature>
<keyword evidence="3" id="KW-1185">Reference proteome</keyword>
<dbReference type="RefSeq" id="WP_386806018.1">
    <property type="nucleotide sequence ID" value="NZ_JBHTMU010000050.1"/>
</dbReference>
<reference evidence="3" key="1">
    <citation type="journal article" date="2019" name="Int. J. Syst. Evol. Microbiol.">
        <title>The Global Catalogue of Microorganisms (GCM) 10K type strain sequencing project: providing services to taxonomists for standard genome sequencing and annotation.</title>
        <authorList>
            <consortium name="The Broad Institute Genomics Platform"/>
            <consortium name="The Broad Institute Genome Sequencing Center for Infectious Disease"/>
            <person name="Wu L."/>
            <person name="Ma J."/>
        </authorList>
    </citation>
    <scope>NUCLEOTIDE SEQUENCE [LARGE SCALE GENOMIC DNA]</scope>
    <source>
        <strain evidence="3">CCUG 62953</strain>
    </source>
</reference>
<evidence type="ECO:0000313" key="2">
    <source>
        <dbReference type="EMBL" id="MFD1344437.1"/>
    </source>
</evidence>
<comment type="caution">
    <text evidence="2">The sequence shown here is derived from an EMBL/GenBank/DDBJ whole genome shotgun (WGS) entry which is preliminary data.</text>
</comment>
<evidence type="ECO:0000259" key="1">
    <source>
        <dbReference type="Pfam" id="PF09350"/>
    </source>
</evidence>
<protein>
    <submittedName>
        <fullName evidence="2">DnaJ family domain-containing protein</fullName>
    </submittedName>
</protein>
<gene>
    <name evidence="2" type="ORF">ACFQ4E_18550</name>
</gene>
<proteinExistence type="predicted"/>
<dbReference type="PANTHER" id="PTHR39158:SF1">
    <property type="entry name" value="DNAJ HOMOLOG SUBFAMILY C MEMBER 28"/>
    <property type="match status" value="1"/>
</dbReference>
<evidence type="ECO:0000313" key="3">
    <source>
        <dbReference type="Proteomes" id="UP001597135"/>
    </source>
</evidence>
<dbReference type="InterPro" id="IPR052573">
    <property type="entry name" value="DnaJ_C_subfamily_28"/>
</dbReference>
<accession>A0ABW3ZNK0</accession>
<name>A0ABW3ZNK0_9RHOB</name>
<dbReference type="Pfam" id="PF09350">
    <property type="entry name" value="DJC28_CD"/>
    <property type="match status" value="1"/>
</dbReference>
<organism evidence="2 3">
    <name type="scientific">Litorisediminicola beolgyonensis</name>
    <dbReference type="NCBI Taxonomy" id="1173614"/>
    <lineage>
        <taxon>Bacteria</taxon>
        <taxon>Pseudomonadati</taxon>
        <taxon>Pseudomonadota</taxon>
        <taxon>Alphaproteobacteria</taxon>
        <taxon>Rhodobacterales</taxon>
        <taxon>Paracoccaceae</taxon>
        <taxon>Litorisediminicola</taxon>
    </lineage>
</organism>
<dbReference type="EMBL" id="JBHTMU010000050">
    <property type="protein sequence ID" value="MFD1344437.1"/>
    <property type="molecule type" value="Genomic_DNA"/>
</dbReference>